<keyword evidence="6" id="KW-0169">Cobalamin biosynthesis</keyword>
<dbReference type="AlphaFoldDB" id="A0A658QRK6"/>
<comment type="caution">
    <text evidence="9">The sequence shown here is derived from an EMBL/GenBank/DDBJ whole genome shotgun (WGS) entry which is preliminary data.</text>
</comment>
<keyword evidence="3 6" id="KW-0808">Transferase</keyword>
<dbReference type="Gene3D" id="1.20.1200.10">
    <property type="entry name" value="Cobalamin adenosyltransferase-like"/>
    <property type="match status" value="1"/>
</dbReference>
<evidence type="ECO:0000256" key="4">
    <source>
        <dbReference type="ARBA" id="ARBA00022741"/>
    </source>
</evidence>
<evidence type="ECO:0000256" key="2">
    <source>
        <dbReference type="ARBA" id="ARBA00011233"/>
    </source>
</evidence>
<gene>
    <name evidence="9" type="ORF">AWB72_00621</name>
</gene>
<keyword evidence="10" id="KW-1185">Reference proteome</keyword>
<evidence type="ECO:0000256" key="3">
    <source>
        <dbReference type="ARBA" id="ARBA00022679"/>
    </source>
</evidence>
<protein>
    <recommendedName>
        <fullName evidence="6">Cobalamin adenosyltransferase</fullName>
        <ecNumber evidence="6">2.5.1.-</ecNumber>
    </recommendedName>
</protein>
<proteinExistence type="inferred from homology"/>
<reference evidence="9 10" key="1">
    <citation type="submission" date="2016-01" db="EMBL/GenBank/DDBJ databases">
        <authorList>
            <person name="Peeters C."/>
        </authorList>
    </citation>
    <scope>NUCLEOTIDE SEQUENCE [LARGE SCALE GENOMIC DNA]</scope>
    <source>
        <strain evidence="9">LMG 29315</strain>
    </source>
</reference>
<dbReference type="PANTHER" id="PTHR12213">
    <property type="entry name" value="CORRINOID ADENOSYLTRANSFERASE"/>
    <property type="match status" value="1"/>
</dbReference>
<dbReference type="InterPro" id="IPR036451">
    <property type="entry name" value="CblAdoTrfase-like_sf"/>
</dbReference>
<dbReference type="EMBL" id="FCNV02000001">
    <property type="protein sequence ID" value="SAL14030.1"/>
    <property type="molecule type" value="Genomic_DNA"/>
</dbReference>
<dbReference type="Proteomes" id="UP000198263">
    <property type="component" value="Unassembled WGS sequence"/>
</dbReference>
<comment type="similarity">
    <text evidence="1 6">Belongs to the Cob(I)alamin adenosyltransferase family.</text>
</comment>
<dbReference type="FunFam" id="1.20.1200.10:FF:000001">
    <property type="entry name" value="Cob(I)yrinic acid a,c-diamide adenosyltransferase"/>
    <property type="match status" value="1"/>
</dbReference>
<keyword evidence="5 6" id="KW-0067">ATP-binding</keyword>
<feature type="region of interest" description="Disordered" evidence="7">
    <location>
        <begin position="1"/>
        <end position="21"/>
    </location>
</feature>
<evidence type="ECO:0000259" key="8">
    <source>
        <dbReference type="Pfam" id="PF01923"/>
    </source>
</evidence>
<dbReference type="GO" id="GO:0009236">
    <property type="term" value="P:cobalamin biosynthetic process"/>
    <property type="evidence" value="ECO:0007669"/>
    <property type="project" value="UniProtKB-UniRule"/>
</dbReference>
<comment type="catalytic activity">
    <reaction evidence="6">
        <text>2 cob(II)alamin + AH2 + 2 ATP = 2 adenosylcob(III)alamin + 2 triphosphate + A + 2 H(+)</text>
        <dbReference type="Rhea" id="RHEA:53304"/>
        <dbReference type="ChEBI" id="CHEBI:13193"/>
        <dbReference type="ChEBI" id="CHEBI:15378"/>
        <dbReference type="ChEBI" id="CHEBI:16304"/>
        <dbReference type="ChEBI" id="CHEBI:17499"/>
        <dbReference type="ChEBI" id="CHEBI:18036"/>
        <dbReference type="ChEBI" id="CHEBI:18408"/>
        <dbReference type="ChEBI" id="CHEBI:30616"/>
    </reaction>
</comment>
<dbReference type="GO" id="GO:0008817">
    <property type="term" value="F:corrinoid adenosyltransferase activity"/>
    <property type="evidence" value="ECO:0007669"/>
    <property type="project" value="TreeGrafter"/>
</dbReference>
<keyword evidence="4 6" id="KW-0547">Nucleotide-binding</keyword>
<dbReference type="GO" id="GO:0005524">
    <property type="term" value="F:ATP binding"/>
    <property type="evidence" value="ECO:0007669"/>
    <property type="project" value="UniProtKB-UniRule"/>
</dbReference>
<evidence type="ECO:0000313" key="9">
    <source>
        <dbReference type="EMBL" id="SAL14030.1"/>
    </source>
</evidence>
<evidence type="ECO:0000313" key="10">
    <source>
        <dbReference type="Proteomes" id="UP000198263"/>
    </source>
</evidence>
<dbReference type="NCBIfam" id="TIGR00636">
    <property type="entry name" value="PduO_Nterm"/>
    <property type="match status" value="1"/>
</dbReference>
<evidence type="ECO:0000256" key="7">
    <source>
        <dbReference type="SAM" id="MobiDB-lite"/>
    </source>
</evidence>
<sequence length="183" mass="19813">MGHRLSKIATRTGDDGTTGLGDGRRVLKDDARVAAIGDVDELNSSLGVLLCEPLAPEIRDALTQIQNDLFDLGGELSIPGYSMISDAHLERLDGWLAEYNANLPPLKEFILPGGSRAAALAHVSRTVCRRAERAIVALGRIESDAVNDAPRRYVNRLSDLLFVVARVVNRADGGSDVLWKRIS</sequence>
<name>A0A658QRK6_9BURK</name>
<feature type="domain" description="Cobalamin adenosyltransferase-like" evidence="8">
    <location>
        <begin position="8"/>
        <end position="168"/>
    </location>
</feature>
<dbReference type="InterPro" id="IPR016030">
    <property type="entry name" value="CblAdoTrfase-like"/>
</dbReference>
<dbReference type="SUPFAM" id="SSF89028">
    <property type="entry name" value="Cobalamin adenosyltransferase-like"/>
    <property type="match status" value="1"/>
</dbReference>
<dbReference type="InterPro" id="IPR029499">
    <property type="entry name" value="PduO-typ"/>
</dbReference>
<dbReference type="PANTHER" id="PTHR12213:SF0">
    <property type="entry name" value="CORRINOID ADENOSYLTRANSFERASE MMAB"/>
    <property type="match status" value="1"/>
</dbReference>
<dbReference type="Pfam" id="PF01923">
    <property type="entry name" value="Cob_adeno_trans"/>
    <property type="match status" value="1"/>
</dbReference>
<dbReference type="RefSeq" id="WP_040052938.1">
    <property type="nucleotide sequence ID" value="NZ_FCNV02000001.1"/>
</dbReference>
<evidence type="ECO:0000256" key="5">
    <source>
        <dbReference type="ARBA" id="ARBA00022840"/>
    </source>
</evidence>
<comment type="subunit">
    <text evidence="2">Homotrimer.</text>
</comment>
<dbReference type="OrthoDB" id="9778896at2"/>
<accession>A0A658QRK6</accession>
<evidence type="ECO:0000256" key="6">
    <source>
        <dbReference type="RuleBase" id="RU366026"/>
    </source>
</evidence>
<organism evidence="9 10">
    <name type="scientific">Caballeronia concitans</name>
    <dbReference type="NCBI Taxonomy" id="1777133"/>
    <lineage>
        <taxon>Bacteria</taxon>
        <taxon>Pseudomonadati</taxon>
        <taxon>Pseudomonadota</taxon>
        <taxon>Betaproteobacteria</taxon>
        <taxon>Burkholderiales</taxon>
        <taxon>Burkholderiaceae</taxon>
        <taxon>Caballeronia</taxon>
    </lineage>
</organism>
<dbReference type="EC" id="2.5.1.-" evidence="6"/>
<evidence type="ECO:0000256" key="1">
    <source>
        <dbReference type="ARBA" id="ARBA00007487"/>
    </source>
</evidence>